<gene>
    <name evidence="1" type="ORF">G4H13_14310</name>
</gene>
<sequence>MRWTLERLLPTFDKREHHSRRIDAPPERVWHELNDLRVGELAVTLGLMRVRGGPKTWVNGVDTGAHEGMDLRVLESMAPREMAADPPREVVLGDIARYTALRPVRPAVERGDPEAFAHFDEAGWSKVVMNFRLTPEGEGTLLSTETRVLNTDPATRRAFTLYWGLMRAGSGMIRVDLLRAIAKKVATTEG</sequence>
<dbReference type="Gene3D" id="3.30.530.20">
    <property type="match status" value="1"/>
</dbReference>
<dbReference type="InterPro" id="IPR023393">
    <property type="entry name" value="START-like_dom_sf"/>
</dbReference>
<dbReference type="RefSeq" id="WP_164427296.1">
    <property type="nucleotide sequence ID" value="NZ_JAAIKT010000014.1"/>
</dbReference>
<organism evidence="1 2">
    <name type="scientific">Streptomyces rhizosphaericus</name>
    <dbReference type="NCBI Taxonomy" id="114699"/>
    <lineage>
        <taxon>Bacteria</taxon>
        <taxon>Bacillati</taxon>
        <taxon>Actinomycetota</taxon>
        <taxon>Actinomycetes</taxon>
        <taxon>Kitasatosporales</taxon>
        <taxon>Streptomycetaceae</taxon>
        <taxon>Streptomyces</taxon>
        <taxon>Streptomyces violaceusniger group</taxon>
    </lineage>
</organism>
<accession>A0A6G4AE48</accession>
<evidence type="ECO:0000313" key="2">
    <source>
        <dbReference type="Proteomes" id="UP000476310"/>
    </source>
</evidence>
<dbReference type="SUPFAM" id="SSF55961">
    <property type="entry name" value="Bet v1-like"/>
    <property type="match status" value="1"/>
</dbReference>
<keyword evidence="2" id="KW-1185">Reference proteome</keyword>
<dbReference type="Proteomes" id="UP000476310">
    <property type="component" value="Unassembled WGS sequence"/>
</dbReference>
<proteinExistence type="predicted"/>
<name>A0A6G4AE48_9ACTN</name>
<evidence type="ECO:0000313" key="1">
    <source>
        <dbReference type="EMBL" id="NEW71542.1"/>
    </source>
</evidence>
<evidence type="ECO:0008006" key="3">
    <source>
        <dbReference type="Google" id="ProtNLM"/>
    </source>
</evidence>
<reference evidence="1" key="1">
    <citation type="submission" date="2020-02" db="EMBL/GenBank/DDBJ databases">
        <title>A new Streptomyces sp. for controlling soil-borne diseases.</title>
        <authorList>
            <person name="Li X."/>
            <person name="Tian Y."/>
            <person name="Gao K."/>
        </authorList>
    </citation>
    <scope>NUCLEOTIDE SEQUENCE [LARGE SCALE GENOMIC DNA]</scope>
    <source>
        <strain evidence="1">0250</strain>
    </source>
</reference>
<comment type="caution">
    <text evidence="1">The sequence shown here is derived from an EMBL/GenBank/DDBJ whole genome shotgun (WGS) entry which is preliminary data.</text>
</comment>
<protein>
    <recommendedName>
        <fullName evidence="3">DUF2867 domain-containing protein</fullName>
    </recommendedName>
</protein>
<dbReference type="EMBL" id="JAAIKT010000014">
    <property type="protein sequence ID" value="NEW71542.1"/>
    <property type="molecule type" value="Genomic_DNA"/>
</dbReference>
<dbReference type="AlphaFoldDB" id="A0A6G4AE48"/>